<dbReference type="Proteomes" id="UP001061361">
    <property type="component" value="Chromosome"/>
</dbReference>
<keyword evidence="3" id="KW-1185">Reference proteome</keyword>
<evidence type="ECO:0000313" key="3">
    <source>
        <dbReference type="Proteomes" id="UP001061361"/>
    </source>
</evidence>
<proteinExistence type="predicted"/>
<dbReference type="EMBL" id="AP026708">
    <property type="protein sequence ID" value="BDQ35492.1"/>
    <property type="molecule type" value="Genomic_DNA"/>
</dbReference>
<feature type="transmembrane region" description="Helical" evidence="1">
    <location>
        <begin position="219"/>
        <end position="238"/>
    </location>
</feature>
<keyword evidence="1" id="KW-1133">Transmembrane helix</keyword>
<keyword evidence="1" id="KW-0472">Membrane</keyword>
<accession>A0ABN6RZJ7</accession>
<keyword evidence="1" id="KW-0812">Transmembrane</keyword>
<organism evidence="2 3">
    <name type="scientific">Pseudodesulfovibrio portus</name>
    <dbReference type="NCBI Taxonomy" id="231439"/>
    <lineage>
        <taxon>Bacteria</taxon>
        <taxon>Pseudomonadati</taxon>
        <taxon>Thermodesulfobacteriota</taxon>
        <taxon>Desulfovibrionia</taxon>
        <taxon>Desulfovibrionales</taxon>
        <taxon>Desulfovibrionaceae</taxon>
    </lineage>
</organism>
<gene>
    <name evidence="2" type="ORF">JCM14722_30340</name>
</gene>
<reference evidence="2" key="1">
    <citation type="submission" date="2022-08" db="EMBL/GenBank/DDBJ databases">
        <title>Genome Sequence of the sulphate-reducing bacterium, Pseudodesulfovibrio portus JCM14722.</title>
        <authorList>
            <person name="Kondo R."/>
            <person name="Kataoka T."/>
        </authorList>
    </citation>
    <scope>NUCLEOTIDE SEQUENCE</scope>
    <source>
        <strain evidence="2">JCM 14722</strain>
    </source>
</reference>
<name>A0ABN6RZJ7_9BACT</name>
<protein>
    <submittedName>
        <fullName evidence="2">Uncharacterized protein</fullName>
    </submittedName>
</protein>
<evidence type="ECO:0000313" key="2">
    <source>
        <dbReference type="EMBL" id="BDQ35492.1"/>
    </source>
</evidence>
<sequence length="243" mass="26034">MIGLAGNAFAVTSYTPDYIGYDDVFWVEDEVYAANRSSSAIQRTDPNNGYNVARSFKAGTNQLGVSSAGSNVLDDYTSWAYAGLYQAYRATGNTQSFQIDIEGSLQMGTPTEPGGFYSVGQDLVYSLYAYDGTQWNFVENNTINELTTQLTSAGSMAVDNSYTLNLNLAAGTDFVLGLKLGTGYGSILWGGSEVDSFSNDFFNTMSLTEVTGAQHLNAAPVPGAIWLLASGLIGLAGLRNKRR</sequence>
<evidence type="ECO:0000256" key="1">
    <source>
        <dbReference type="SAM" id="Phobius"/>
    </source>
</evidence>